<evidence type="ECO:0000256" key="4">
    <source>
        <dbReference type="SAM" id="Phobius"/>
    </source>
</evidence>
<keyword evidence="3" id="KW-0393">Immunoglobulin domain</keyword>
<keyword evidence="2" id="KW-1015">Disulfide bond</keyword>
<keyword evidence="1" id="KW-0732">Signal</keyword>
<dbReference type="GeneTree" id="ENSGT00390000008566"/>
<dbReference type="GO" id="GO:0016020">
    <property type="term" value="C:membrane"/>
    <property type="evidence" value="ECO:0007669"/>
    <property type="project" value="TreeGrafter"/>
</dbReference>
<dbReference type="InterPro" id="IPR007110">
    <property type="entry name" value="Ig-like_dom"/>
</dbReference>
<organism evidence="6 7">
    <name type="scientific">Scleropages formosus</name>
    <name type="common">Asian bonytongue</name>
    <name type="synonym">Osteoglossum formosum</name>
    <dbReference type="NCBI Taxonomy" id="113540"/>
    <lineage>
        <taxon>Eukaryota</taxon>
        <taxon>Metazoa</taxon>
        <taxon>Chordata</taxon>
        <taxon>Craniata</taxon>
        <taxon>Vertebrata</taxon>
        <taxon>Euteleostomi</taxon>
        <taxon>Actinopterygii</taxon>
        <taxon>Neopterygii</taxon>
        <taxon>Teleostei</taxon>
        <taxon>Osteoglossocephala</taxon>
        <taxon>Osteoglossomorpha</taxon>
        <taxon>Osteoglossiformes</taxon>
        <taxon>Osteoglossidae</taxon>
        <taxon>Scleropages</taxon>
    </lineage>
</organism>
<evidence type="ECO:0000256" key="3">
    <source>
        <dbReference type="ARBA" id="ARBA00023319"/>
    </source>
</evidence>
<keyword evidence="4" id="KW-0472">Membrane</keyword>
<dbReference type="InterPro" id="IPR051102">
    <property type="entry name" value="IgSF_V-set/TM_domain"/>
</dbReference>
<dbReference type="SMART" id="SM00409">
    <property type="entry name" value="IG"/>
    <property type="match status" value="1"/>
</dbReference>
<dbReference type="InterPro" id="IPR003599">
    <property type="entry name" value="Ig_sub"/>
</dbReference>
<evidence type="ECO:0000313" key="7">
    <source>
        <dbReference type="Proteomes" id="UP000694397"/>
    </source>
</evidence>
<dbReference type="FunFam" id="2.60.40.10:FF:001953">
    <property type="entry name" value="V-set and transmembrane domain containing 4b"/>
    <property type="match status" value="1"/>
</dbReference>
<reference evidence="6" key="3">
    <citation type="submission" date="2025-09" db="UniProtKB">
        <authorList>
            <consortium name="Ensembl"/>
        </authorList>
    </citation>
    <scope>IDENTIFICATION</scope>
</reference>
<dbReference type="PANTHER" id="PTHR12207">
    <property type="entry name" value="V-SET AND TRANSMEMBRANE DOMAIN-CONTAINING PROTEIN"/>
    <property type="match status" value="1"/>
</dbReference>
<evidence type="ECO:0000259" key="5">
    <source>
        <dbReference type="PROSITE" id="PS50835"/>
    </source>
</evidence>
<reference evidence="6 7" key="1">
    <citation type="submission" date="2019-04" db="EMBL/GenBank/DDBJ databases">
        <authorList>
            <consortium name="Wellcome Sanger Institute Data Sharing"/>
        </authorList>
    </citation>
    <scope>NUCLEOTIDE SEQUENCE [LARGE SCALE GENOMIC DNA]</scope>
</reference>
<dbReference type="AlphaFoldDB" id="A0A8C9V6A8"/>
<feature type="transmembrane region" description="Helical" evidence="4">
    <location>
        <begin position="216"/>
        <end position="241"/>
    </location>
</feature>
<dbReference type="InterPro" id="IPR036179">
    <property type="entry name" value="Ig-like_dom_sf"/>
</dbReference>
<feature type="domain" description="Ig-like" evidence="5">
    <location>
        <begin position="71"/>
        <end position="197"/>
    </location>
</feature>
<dbReference type="Ensembl" id="ENSSFOT00015026505.2">
    <property type="protein sequence ID" value="ENSSFOP00015026211.1"/>
    <property type="gene ID" value="ENSSFOG00015016869.2"/>
</dbReference>
<dbReference type="GeneID" id="108918033"/>
<dbReference type="InterPro" id="IPR013783">
    <property type="entry name" value="Ig-like_fold"/>
</dbReference>
<dbReference type="PANTHER" id="PTHR12207:SF8">
    <property type="entry name" value="V-SET AND TRANSMEMBRANE DOMAIN-CONTAINING PROTEIN 4"/>
    <property type="match status" value="1"/>
</dbReference>
<dbReference type="InterPro" id="IPR013106">
    <property type="entry name" value="Ig_V-set"/>
</dbReference>
<sequence length="391" mass="44556">MSARVFLTGNRAGTVSYYTQNREKKGEKPGECFHSSRSAGAWSPWVCRMNISTVFLVLLTRALMAEVTEALNVTIIPGPIATAPQGENTTLSCMVSQRKMPTSLLVVRWLFSLEAGQEQLIVRLNVRRAEYYGNYTRRFAHPKVKFFQEKEGETYNLLILNISKEDRGHYTCKVQEIRKYRNRWRASSNGTATTELRVHVLPVAESRDGVWRLFQDVYLCAVLICSTGLLCMFLFTVILACQYLQRKRRLKANYCLVKCPQNSSGETVTSILSSSPGMAKKDKKHKQKYIQAAETPPEIPAKAPIEDKLRKPKLLKAQTKKQPKIAEENLTYAELELVKPQPETKSTSTGTVYAQILFQEKHLRSATDRRLRCVNFLVHHFSTITRNVLCL</sequence>
<reference evidence="6" key="2">
    <citation type="submission" date="2025-08" db="UniProtKB">
        <authorList>
            <consortium name="Ensembl"/>
        </authorList>
    </citation>
    <scope>IDENTIFICATION</scope>
</reference>
<protein>
    <submittedName>
        <fullName evidence="6">V-set and transmembrane domain containing 4a</fullName>
    </submittedName>
</protein>
<keyword evidence="4" id="KW-0812">Transmembrane</keyword>
<name>A0A8C9V6A8_SCLFO</name>
<evidence type="ECO:0000256" key="1">
    <source>
        <dbReference type="ARBA" id="ARBA00022729"/>
    </source>
</evidence>
<proteinExistence type="predicted"/>
<evidence type="ECO:0000313" key="6">
    <source>
        <dbReference type="Ensembl" id="ENSSFOP00015026211.1"/>
    </source>
</evidence>
<dbReference type="PROSITE" id="PS50835">
    <property type="entry name" value="IG_LIKE"/>
    <property type="match status" value="1"/>
</dbReference>
<accession>A0A8C9V6A8</accession>
<dbReference type="Proteomes" id="UP000694397">
    <property type="component" value="Chromosome 8"/>
</dbReference>
<dbReference type="CTD" id="553443"/>
<evidence type="ECO:0000256" key="2">
    <source>
        <dbReference type="ARBA" id="ARBA00023157"/>
    </source>
</evidence>
<dbReference type="OrthoDB" id="8885867at2759"/>
<dbReference type="SUPFAM" id="SSF48726">
    <property type="entry name" value="Immunoglobulin"/>
    <property type="match status" value="1"/>
</dbReference>
<keyword evidence="7" id="KW-1185">Reference proteome</keyword>
<dbReference type="Gene3D" id="2.60.40.10">
    <property type="entry name" value="Immunoglobulins"/>
    <property type="match status" value="1"/>
</dbReference>
<gene>
    <name evidence="6" type="primary">VSTM4</name>
    <name evidence="6" type="synonym">vstm4a</name>
</gene>
<dbReference type="Pfam" id="PF07686">
    <property type="entry name" value="V-set"/>
    <property type="match status" value="1"/>
</dbReference>
<keyword evidence="4" id="KW-1133">Transmembrane helix</keyword>